<evidence type="ECO:0000259" key="8">
    <source>
        <dbReference type="PROSITE" id="PS50222"/>
    </source>
</evidence>
<feature type="coiled-coil region" evidence="6">
    <location>
        <begin position="4654"/>
        <end position="4709"/>
    </location>
</feature>
<dbReference type="Gene3D" id="3.90.1290.10">
    <property type="entry name" value="Plakin repeat"/>
    <property type="match status" value="13"/>
</dbReference>
<feature type="compositionally biased region" description="Low complexity" evidence="7">
    <location>
        <begin position="7052"/>
        <end position="7070"/>
    </location>
</feature>
<dbReference type="FunFam" id="1.20.58.60:FF:000067">
    <property type="entry name" value="Short stop, isoform K"/>
    <property type="match status" value="1"/>
</dbReference>
<feature type="domain" description="EF-hand" evidence="8">
    <location>
        <begin position="6832"/>
        <end position="6867"/>
    </location>
</feature>
<evidence type="ECO:0000313" key="10">
    <source>
        <dbReference type="EMBL" id="KAF2904295.1"/>
    </source>
</evidence>
<dbReference type="Gene3D" id="3.30.160.780">
    <property type="match status" value="1"/>
</dbReference>
<dbReference type="CDD" id="cd00051">
    <property type="entry name" value="EFh"/>
    <property type="match status" value="1"/>
</dbReference>
<feature type="region of interest" description="Disordered" evidence="7">
    <location>
        <begin position="4034"/>
        <end position="4110"/>
    </location>
</feature>
<feature type="compositionally biased region" description="Polar residues" evidence="7">
    <location>
        <begin position="4055"/>
        <end position="4067"/>
    </location>
</feature>
<evidence type="ECO:0008006" key="12">
    <source>
        <dbReference type="Google" id="ProtNLM"/>
    </source>
</evidence>
<dbReference type="SUPFAM" id="SSF143575">
    <property type="entry name" value="GAS2 domain-like"/>
    <property type="match status" value="1"/>
</dbReference>
<feature type="compositionally biased region" description="Low complexity" evidence="7">
    <location>
        <begin position="6974"/>
        <end position="6987"/>
    </location>
</feature>
<feature type="compositionally biased region" description="Low complexity" evidence="7">
    <location>
        <begin position="4085"/>
        <end position="4109"/>
    </location>
</feature>
<dbReference type="SUPFAM" id="SSF47473">
    <property type="entry name" value="EF-hand"/>
    <property type="match status" value="1"/>
</dbReference>
<dbReference type="CDD" id="cd00176">
    <property type="entry name" value="SPEC"/>
    <property type="match status" value="16"/>
</dbReference>
<sequence length="7229" mass="814210">MEPQPFRTFRSEFHMSSATEHSSSYTSTTHYSKQFIQTKSTKKENGTTITITKGDAANSHGVDQLDNITNGRPPDKYTTTTHITQEVPQKWGTSMQFSEIKSLKRVHKVHEGIGTDSIIDTPGIVNPYTGEIMTVRDAIASRILDVRTGKLVASPDGTHITIDEALQKGLVDPKIAERLYSPCGIREDGHNLTLLEAIQREIYEAEQGFMDPSEKRIKVIQSPSESVDDGKVDSYKLESNESLSQKSYVYSRHKEIILKTGAVCLFDAINQGLVDERTGWIVDRNSGNKYQIDAAVKTNIIDGNVREIVDPKADNKLTVSEALDKGIINPKLGKYVLVHEKLPLLEAKRRQYIVKPMTLKDVCDQNLIDSDGKIFSPLHQSKLSIVEAISRGVLDSDSVKSIVDSRSGELLTLSDALKQEIVIPDNKFRDTVTGEIFTVPEAVRRGYITSVTQKSIFDIDGFQPPDKTEFISFNAASAKGFISKKSNGSLVTNLKSGKLVSFAEGIKTGQVKPEVYEMLNRKIGIFENSVELTVLEAVFRGYIDPKTGNFIDIRKNKVVPLNDAIAQNLITPEGAALLNSLLMINVTTQTTCKVVQRYVTVTTSGEQYVYSKMTYTEALQRGLIDNQRQTFTDPETHEVISIVQALNEGRISPDTESTSPTGAYPKIPSPSKTTIKLVRLEQEPMEVDQGSVTATQYSEYRVSDKRDSKQATSDFLTGERLGSMEKQVFELPPDGWTLAEAINQKFFDPVTGLFIIPGTDRLVSFEECIKLKIINPSSALVVEPLNQRKISLIRSLEKNILDITGKYNLNNKRITMKEAIDKGLVILEDKIITEHSSQRLLQITKQPGKPVKVEVSQVVEKHPPTYTEVKISEQELSYLEPIQVDSGVIYDPSTALVIFPESNQSQNLLQAVKDKKISPSSVKVVDPSTGREINIDEAIHKNIIDKDTGAYKDISGRKISLIDAAKLGVVMVLGAPLIAGETVVKVIKKAMIIDPKTGEQLPIEVAYERGLVDEDTFKKYEAQAFVSTSGVPETAVETTSEIVSSAITITDPRTNKTYTAHEAVQAGIITPETLEAMIQKTEDLPSSKTPIKSSITITLDEDEKVLSPGEQTRSRITMEPKYRVAIGRAQSVSPDREAKKVVLQKLRKKIVKPKDAVQKGMIDPTTAEILEKRDTFTSPDGETLNLQEALECRKLDGDQGKIVDPQRGDVLTINEAISRGVLDPNGTNELLVPLNHSLSVPELFEQGLIEPTTSKVVHPETGVHLTLSEGIICDIVDPLSTLTESTGQKVTLEKALETGTLDENLGLVKTDRGEVDLQTAVNVKIFDKESPKGPEKIPPAGMTFPVALKRGLVDLENKEIVHPITNERRPIETAIKDDFIMVLPYPASSDSVEVSQALDSKLIDKDNATFTVPKTGEIIPITEAVETGLLVIKPLPSSALYISTQPITTVTATVTSVHTVTTKTIELLSGYILVNTNEVKNINTGESYTIEEAREKGIIVDEKETKNTTTLKDIKMSFSDALNKGLVDMNAGTYTDPQSGKKIMISDALKEGILEAVPISTEPTISDNEVAIVPAKTGELNIAEAFDTIYDETSNKFHDPKAPEKLLTFTEALEREIIDPNSIVYDVKAQKPITVEQAVEKGLIDPKTGKVKDEKSGKSVDLKKAAKMGLIAVVGTLAAPIVAPVLAGAAAVKAIKNLKDKKKGDERPEPIVTTEENKEIKTTTIVTEIVEEKKLTTRTSEDQMQFKQPQGFEKLPLSDAIAQKKIEPKVCKIVYNNNELPYTVQVGLEKGVIVPSEVVEIVNKHLINLTEERRTVTEITTVSQGQIQLKQPEPYERLSLDNAIAQKKIDPKVCRIICNGNELPYTVQYALEQGEITPLDVIEIVNINLINLIQQTSVLTTVVEEIKLTATPSDNQTQFKKPVEIVHIQIKPEEYEKLSVGDAIAQNKIEPKVCRIVYNDQELPYTVQDALEQEKINQHDIIEIVNKNLVNLRQKAHLISEIIEKTKLTTVTSKEQMQTEIYEKLPIGDAIAQKKVEPKVCRIIYNDNELPYTVQDALEQDEITPFDIVEVVNKNLVNLVQEKPRYTLIVSKELTPQRLAELGYYDLKMRCYIDPRTSERITFQDLIFGLELFDPDNILVKDLTKKPPTYVSLHEALKRPLIDRTTGHMVDRKTGKRVPFFEAIKLRWIINIADKPKEKYPSLTLEEIVESDSFNPDTAEVCDPNTGNTLNLAQAISTNIIDPKSVTIRDPKNMQIVPYYDAVDTKVVDPNRGLVINTATQETLPFPAAFKEGYILTIRRPISLVAVLHKGLYDPESGKITDPLTKQLIPIDEAIKRRVIDDKISQVKDTKSNALVPLDVAINNQLVIPESGKLRDTNNGQLITFDIALERNLIETKIIVFNLLQAILMNYYSPRSGLILNPMTGEEITLQQAIDYKLIDPVTTKVKDDQHEKIISIKEATETNLLDTEQGILTCPTLTLDKAYSRGYILSTILPWSLQETLALKLYDATSGQFEINNATITLTEAINDNIINPDVLTVKDPKTNDIITLNDAIKVHLIDPDKGQVLDPQTNSEMNLYEAQDRGIIVPYKSQITLPEAVYKGFYDPVTGKFVNPKNKQKLKADKAIRRGYLDPTSTLVTIDEGVYTFDQAVDGGIIDTEQGVMVLKDKDKPLDFTEAFERGLLVEIRTPISLCEALVKIYDPDSHLFLDPQTGNYVTLIEAIEINLIDPDSVHVRDTRTGVWKKLTLVDAIHNHYVDGDTGKVKDFSKGEPVELTLQQALDLGILIDNKAAISLQRAIHQGLYDDKSGKLLDPSTERRITLHESIRKFVINPLLPCYFDKKEDTVLNLADTCRVGIIDKRNGKFIEPKTNANISLSEALNSGLIIDVETCNFGLYETIEMQFYDAAIGVFIHPVTSRKLNLREACTTELVNPLTSLVKNMKTNKYVKLPEAIESNIINDELNVYNLSNGKTLNLLQAKQRGLIVTSHKLLTLEEAVENYLYRPDSGKFVDPSSGEFYDLLQAIESGLIDPQTTVFKDPVTGSVKSLKLAIQDGNIDIEKGRVLDSKSKKTYNFDKALEQGLLVTVDKPLSEEFVQKTVPDLAKSRESKTARECPLEDAIKFELLDPDLAVTKDPQTGKFKSINDAVKSGILNINKVIVFDQQITKVKSLIVTYDQNIIIYLREPLTFVQALELGHLDVNTGKFTEPQSNELLTLKESVTCGYIDPDTALVKDANKKKLIKLPEGFRKGLVDAEKGNVLDSSTSKLYTLSAALDNGLLTTPRRGFTLIETIIYGIYNPTTGGFNDPFVTTTIIDRKRLTLSDAITDNLIDPSSTVIKDPETGTVVPLLTAIENKLVDPIGGRIEDKNENKWIDFSKAHERGLIMPAEQRQAVEEKYKLCDETLSKLLKWIGEVEDKISSQDVVREVEEELRNQINTMKQVKDDLDQHASQVSHCGDQVRQLVLTGGDVLSKSEVSALEKSGRNLKIRYDKSVDRTDRLLRRLFAARDELSKLKGELHNFSSWLNKARRILEDKERALSDLQRLDSSADSTREFVSDVIAHQADLRFITMSAQKFFDESKEYLNVLNEFRTSLPSRLPHIEPLSSQDSPVRSEVSLVTQQYRDLLHRANNLSDRLSGVGGRRRDYNDAVEKARQWLREVEPRVIKVLNEPIAGDPKGVEDQLNRAKSLNNEFVANGRLIDNAKQATDSLLRSLEGQISPVEIARLEQPVIELDQKYNQLGNALAERCQELDTALVQSQGVQDALDSIVSWLNSAESQFKNLQRPASLIKERLEEQLREHRVFQSDIDTHISSIDSVYLSASELIASSSNARVAKQIETKLNDVKVRFEKLLDRTQKRGEFLEEVNQNLTVFISHSSQFEQWYSGILEILDSRDFAKLSVEEHAIRMQEISANRDGKRNLFEETIRGGKDLVNKRDVTDTAPVRDRIKAMENQWRELNTLLDEKQRLSKQRAEQLNAYENLREQVNEWLTRMENKVARLETVAIDMETLKRQNEELKPISKEYRDYASTIDKVNDIGNSYDNLVRGDRPDSPGKRRSQPYSPTKRTSATVSPLRRGSQDGRSPSPTKSLSIQSPISPGGSSGFSSRRSSQDGFHLEELSPIQQQLSEINNRYSLLGIKINDRQSEIDSTREELKKHLDNLKILSSFLDKVQRQLPKDVVPNSKDEADKIVRQIRQILEEMYEKQSLLDSTRIQVKDLLKRKPGALGADNLNDELEDVVSRWKSLNDRCKDRIKFMEDMKEFHDTHDSMSSWLSAKERMLTVLGPISSDSRMVQSQVQQVQVLREEFRSQQPQLQHLIDVGDSVLSYLDPRSPDGQKINLKLSNIQQRWADLLGKLEERADSLGAAADTSREFDAQYTRLRDALQAISDNLDELPLDKDPEEQLRKIENLERQLEGQRPLLADLEAAGAQLCDVLSDPASRADIQAKLASIGRQYNALQKKLDHRKAEIEGSLRDGRQFEQSCAKTLGWLSDELGSLSERLLVSADRDVLEQQLAHHEPIYRDVLTREHEVIMLLNKGRDIIARNNKTDSRALQRDLDKIQQQWDKLRKETVDRQTRLQTCMEHCRKYYRALETFLPWLRQAEDKLDSLRPSSFKRKHIEKQLKELQSFRNDVWKRSGEYENTRSLGDTFHSACDIDKEVVKNELNNLKERWDKLNNDLIARTQALEDQSRKLSDFNENLRDLQHGLERCEDKLASHDALGGAARDPKLLDRIKALRDEVGKLRKPLQAVRQQATDLVNEAAENGIDANHLQDEVDGLGDRIDELQAKLDDRCSDLQSAATAVTQFNDQVKALTQDLSGLETELDGMKPPGRDFKTVRVQIDDVGKLINKINRASDDVNDAVHSGERLVDSGFAPDTAQTRQQVDNLRKQLGKLDERARNREQNLEATLKKLEDFYLTHAGVLDNIQDSAEQLRKMKPVASDVDSIRIQQQDFKKFRAKNIEPLGKKVDDCNRVGQGLIQSAAPGVNTTALEKDLEKMNDQWNNLKEKINDRERRLDVALLQSGKFQEALDGLAKWLTDTEELVANQKPPSADYKVVKAQLQEQKFLKKMLLDRQNSMSSLFNMGNEIAKEAEPKERKAIEKQLKDLIGRFDALTEGAQQRTLDLERAMHVAKQFQDKLLPLQDWLDRSERKVKDMELIPTDEEKIQQRIREHDILHNDILNKKPDFSELTDIASNLMSLVGEDEASGLADKLQDVTDRYGNLVEASERIGQLLTASRQGLRHLVLTYQDLAAWMDEMEHRLSRYKVLAVHTDKLLEQMDDLANLTEDISSRQQDVDGTVDAGVELMRHISSDEALQLKDKLDSLQRRYNELTCRGADLLKNAQDLLPLVQQFHNNHNRLVDWMQGAESVIQSAEPSEDEIARLELDLQEQRPVLEAINLLGPQLCQASPGEGAATIEGLVTRDNRRFDAIAEQIQRRAERIHLGKQRALEVTGDIDELLEWFREVESQIRDAEKPSAEPDLIRVQLKEHKALNDDISSQKGRVRDVLATARKVLRESPPSEDTSLIREKMEDLRETMDTVSALSSDRLGILEQALPLAEHFHDTHAVLSNWLSDMEEQISMLSMPALRPDLIAQQQDRNEMFVQSINEHKPLVDKLNKTGEALIKLCNEDDGSKVQELLDSCNERYAALRLELRERQQALEKALQESSKFADKLEGMLRALANTADQVNNQDPISAHPPKIRDQIEDNNALIGDLDKRKEAYAAVKRAADDVINKAGNRADPAIKDVKRKLDKLKNLWDDVQKATNDRGRSLEDTLEAAQKFWSELHAVMATLRDLEDSLSSQEPPAVEPKAIQQQQVALQEIRHEIDQTKPEVDQVRASGQELMHLCGEPDKPEVKKHIEDLDNAWDNITALYAKREENLIDAMEKAMEFHETLQNLLVFLDEAEKKFSRMGPLGSDIDAVKKQIEQLKKFKSEVDPHMVKVEALNRQAQELTERTSADQAAAIKEPLAAVNRRWDDLLRGIVERQRQLENALLRLGQFQHALNELLVWISKTDKTLDELKPVAGDPQILEIELAKLKVLVNDIQAHQTSVDTLNDAGRQIIESGKGTDEASVTQNKLNTLNTAWRSLMQKAADRQRELEDALHEAQQFNAEIQDLLCWLGDIDGIIAASKPVGGLPETASEQLERFMEVYNEIEENRPKVETVLAQGQEYLRKGSNAASNLQHNLRTLKQRWDSVTARANDKKIKLEIALKEATEFHDALQAFVDWLTNAEKVLSNLKPVSRVLETVQSQIEEHKVFQKDVSAHRETMLNLDKKGTHLKYFSQKQDVILIKNLLISVQHRWERVASKSAERTRALDLGYKEAKEFHDSWAGLMNWLEETEASLDELVADTVSNDPDRIKQRLAKHQEFQRALSAKQSTYDNTMKMGKQLKDKAPKNDENILKQMLIELKNKWTAVCSKSVDRQRKLEEALLYSGQFKDAIAALLQWLKKVEKELSSDEPVHGDLDTVNHLIDQHHRFEQDLEARNAQMETVMHTGHELEVKASKTDAVTIRSQLNELNNLWETVSRLTHRKSSRLEEALREAERLHKAVHMLLDWLSDAEMKLRFAGNTPEDEATAYAQLEVLEKIRRELRDKEIEKDHTLDLAHSVLAKAHPDAVNVIKHWITIIQSRWEEVSQWAQQRYQKLSSHMQSLKDLDESLEELLAWLQGLENTLLSLRQEELPMDIPSTEQLIADHKEFMENTQKRQVEVDRICKAKQIKPAPGVKDPRKLSKTKPIAEPEFRSPRVKYLWDKWRNVWMLEWERQRILYDHLAYLKEKERADNFSWDDWRRRFLKFMNHKKSRLTDLFRKMDKDNNGLIPREEFIDGIIKTKFDTSRLEMKAVADMFDRNNCGLIDWKEFIAALRPDWQEKAQDSDAQKIHDEVKRLVMLCTCRLKFKVFQVGEGKYRFGDSQKLRLVRILRSTVMVRVGGGWVALDEFLLKNDPCRAKGRTNIELREQFILADGVSQSMTAFKPKTSASTPGSGSSANSLRTPTAGPITKVRERSVRSVPMSSGGPTRASKSSLSAGTPESLSDTEGPSIRSPRKPSYRSTLTPGGSRPSSRPASRTGSRPSSKPPSRHGSNLSLDSTDDGTPSRIPTRRTPMSGRNTTTTTSAKKLAPNGLSSSRPRTPTGLISPASPAGRSSGIPRASSIPTLLTATTPRTFKTPSTTTSNAPVLRTASRTRTPSGSNTPVPAGAQTATSKLLRKTSGASDTAKGQAKKTATPKEPFRL</sequence>
<dbReference type="OrthoDB" id="2250192at2759"/>
<evidence type="ECO:0000256" key="1">
    <source>
        <dbReference type="ARBA" id="ARBA00004245"/>
    </source>
</evidence>
<dbReference type="InterPro" id="IPR001101">
    <property type="entry name" value="Plectin_repeat"/>
</dbReference>
<proteinExistence type="predicted"/>
<dbReference type="Pfam" id="PF00681">
    <property type="entry name" value="Plectin"/>
    <property type="match status" value="1"/>
</dbReference>
<dbReference type="Pfam" id="PF02187">
    <property type="entry name" value="GAS2"/>
    <property type="match status" value="1"/>
</dbReference>
<dbReference type="SMART" id="SM00243">
    <property type="entry name" value="GAS2"/>
    <property type="match status" value="1"/>
</dbReference>
<comment type="caution">
    <text evidence="10">The sequence shown here is derived from an EMBL/GenBank/DDBJ whole genome shotgun (WGS) entry which is preliminary data.</text>
</comment>
<keyword evidence="3" id="KW-0597">Phosphoprotein</keyword>
<feature type="coiled-coil region" evidence="6">
    <location>
        <begin position="3422"/>
        <end position="3449"/>
    </location>
</feature>
<feature type="compositionally biased region" description="Low complexity" evidence="7">
    <location>
        <begin position="16"/>
        <end position="31"/>
    </location>
</feature>
<dbReference type="FunFam" id="1.20.58.60:FF:000082">
    <property type="entry name" value="Short stop, isoform K"/>
    <property type="match status" value="1"/>
</dbReference>
<dbReference type="FunFam" id="1.20.58.60:FF:000260">
    <property type="entry name" value="Kakapo"/>
    <property type="match status" value="1"/>
</dbReference>
<dbReference type="FunFam" id="1.20.58.60:FF:000050">
    <property type="entry name" value="Short stop, isoform N"/>
    <property type="match status" value="1"/>
</dbReference>
<evidence type="ECO:0000256" key="5">
    <source>
        <dbReference type="ARBA" id="ARBA00023212"/>
    </source>
</evidence>
<dbReference type="GO" id="GO:0005737">
    <property type="term" value="C:cytoplasm"/>
    <property type="evidence" value="ECO:0007669"/>
    <property type="project" value="TreeGrafter"/>
</dbReference>
<feature type="coiled-coil region" evidence="6">
    <location>
        <begin position="4539"/>
        <end position="4566"/>
    </location>
</feature>
<dbReference type="GO" id="GO:0008017">
    <property type="term" value="F:microtubule binding"/>
    <property type="evidence" value="ECO:0007669"/>
    <property type="project" value="InterPro"/>
</dbReference>
<feature type="coiled-coil region" evidence="6">
    <location>
        <begin position="6650"/>
        <end position="6677"/>
    </location>
</feature>
<feature type="coiled-coil region" evidence="6">
    <location>
        <begin position="4764"/>
        <end position="4819"/>
    </location>
</feature>
<accession>A0A8K0DDK6</accession>
<dbReference type="GO" id="GO:0005198">
    <property type="term" value="F:structural molecule activity"/>
    <property type="evidence" value="ECO:0007669"/>
    <property type="project" value="TreeGrafter"/>
</dbReference>
<dbReference type="Gene3D" id="1.20.58.60">
    <property type="match status" value="25"/>
</dbReference>
<dbReference type="GO" id="GO:0042060">
    <property type="term" value="P:wound healing"/>
    <property type="evidence" value="ECO:0007669"/>
    <property type="project" value="TreeGrafter"/>
</dbReference>
<dbReference type="Gene3D" id="1.10.238.10">
    <property type="entry name" value="EF-hand"/>
    <property type="match status" value="1"/>
</dbReference>
<dbReference type="FunFam" id="3.30.920.20:FF:000001">
    <property type="entry name" value="Microtubule-actin cross-linking factor 1"/>
    <property type="match status" value="1"/>
</dbReference>
<evidence type="ECO:0000313" key="11">
    <source>
        <dbReference type="Proteomes" id="UP000801492"/>
    </source>
</evidence>
<feature type="compositionally biased region" description="Low complexity" evidence="7">
    <location>
        <begin position="7151"/>
        <end position="7169"/>
    </location>
</feature>
<keyword evidence="4" id="KW-0677">Repeat</keyword>
<feature type="coiled-coil region" evidence="6">
    <location>
        <begin position="3944"/>
        <end position="3995"/>
    </location>
</feature>
<dbReference type="InterPro" id="IPR035915">
    <property type="entry name" value="Plakin_repeat_sf"/>
</dbReference>
<dbReference type="PROSITE" id="PS51460">
    <property type="entry name" value="GAR"/>
    <property type="match status" value="1"/>
</dbReference>
<evidence type="ECO:0000256" key="2">
    <source>
        <dbReference type="ARBA" id="ARBA00022490"/>
    </source>
</evidence>
<dbReference type="InterPro" id="IPR036534">
    <property type="entry name" value="GAR_dom_sf"/>
</dbReference>
<dbReference type="InterPro" id="IPR018159">
    <property type="entry name" value="Spectrin/alpha-actinin"/>
</dbReference>
<dbReference type="FunFam" id="1.20.58.60:FF:000058">
    <property type="entry name" value="Short stop, isoform K"/>
    <property type="match status" value="1"/>
</dbReference>
<dbReference type="GO" id="GO:0031122">
    <property type="term" value="P:cytoplasmic microtubule organization"/>
    <property type="evidence" value="ECO:0007669"/>
    <property type="project" value="TreeGrafter"/>
</dbReference>
<protein>
    <recommendedName>
        <fullName evidence="12">Microtubule-actin cross-linking factor 1</fullName>
    </recommendedName>
</protein>
<dbReference type="SMART" id="SM00054">
    <property type="entry name" value="EFh"/>
    <property type="match status" value="2"/>
</dbReference>
<dbReference type="InterPro" id="IPR002017">
    <property type="entry name" value="Spectrin_repeat"/>
</dbReference>
<dbReference type="FunFam" id="1.10.238.10:FF:000031">
    <property type="entry name" value="Short stop, isoform J"/>
    <property type="match status" value="1"/>
</dbReference>
<evidence type="ECO:0000256" key="6">
    <source>
        <dbReference type="SAM" id="Coils"/>
    </source>
</evidence>
<dbReference type="SMART" id="SM00250">
    <property type="entry name" value="PLEC"/>
    <property type="match status" value="36"/>
</dbReference>
<dbReference type="InterPro" id="IPR043197">
    <property type="entry name" value="Plakin"/>
</dbReference>
<dbReference type="GO" id="GO:0005882">
    <property type="term" value="C:intermediate filament"/>
    <property type="evidence" value="ECO:0007669"/>
    <property type="project" value="TreeGrafter"/>
</dbReference>
<dbReference type="Proteomes" id="UP000801492">
    <property type="component" value="Unassembled WGS sequence"/>
</dbReference>
<comment type="subcellular location">
    <subcellularLocation>
        <location evidence="1">Cytoplasm</location>
        <location evidence="1">Cytoskeleton</location>
    </subcellularLocation>
</comment>
<dbReference type="Pfam" id="PF00435">
    <property type="entry name" value="Spectrin"/>
    <property type="match status" value="18"/>
</dbReference>
<feature type="domain" description="GAR" evidence="9">
    <location>
        <begin position="6872"/>
        <end position="6944"/>
    </location>
</feature>
<dbReference type="FunFam" id="1.20.58.60:FF:000038">
    <property type="entry name" value="Short stop, isoform N"/>
    <property type="match status" value="1"/>
</dbReference>
<feature type="coiled-coil region" evidence="6">
    <location>
        <begin position="5636"/>
        <end position="5688"/>
    </location>
</feature>
<dbReference type="InterPro" id="IPR003108">
    <property type="entry name" value="GAR_dom"/>
</dbReference>
<dbReference type="GO" id="GO:0045104">
    <property type="term" value="P:intermediate filament cytoskeleton organization"/>
    <property type="evidence" value="ECO:0007669"/>
    <property type="project" value="InterPro"/>
</dbReference>
<evidence type="ECO:0000256" key="7">
    <source>
        <dbReference type="SAM" id="MobiDB-lite"/>
    </source>
</evidence>
<dbReference type="FunFam" id="1.20.58.60:FF:000045">
    <property type="entry name" value="Short stop, isoform K"/>
    <property type="match status" value="1"/>
</dbReference>
<name>A0A8K0DDK6_IGNLU</name>
<feature type="coiled-coil region" evidence="6">
    <location>
        <begin position="4984"/>
        <end position="5011"/>
    </location>
</feature>
<evidence type="ECO:0000256" key="3">
    <source>
        <dbReference type="ARBA" id="ARBA00022553"/>
    </source>
</evidence>
<reference evidence="10" key="1">
    <citation type="submission" date="2019-08" db="EMBL/GenBank/DDBJ databases">
        <title>The genome of the North American firefly Photinus pyralis.</title>
        <authorList>
            <consortium name="Photinus pyralis genome working group"/>
            <person name="Fallon T.R."/>
            <person name="Sander Lower S.E."/>
            <person name="Weng J.-K."/>
        </authorList>
    </citation>
    <scope>NUCLEOTIDE SEQUENCE</scope>
    <source>
        <strain evidence="10">TRF0915ILg1</strain>
        <tissue evidence="10">Whole body</tissue>
    </source>
</reference>
<evidence type="ECO:0000256" key="4">
    <source>
        <dbReference type="ARBA" id="ARBA00022737"/>
    </source>
</evidence>
<dbReference type="InterPro" id="IPR002048">
    <property type="entry name" value="EF_hand_dom"/>
</dbReference>
<keyword evidence="5" id="KW-0206">Cytoskeleton</keyword>
<dbReference type="FunFam" id="1.20.58.60:FF:000039">
    <property type="entry name" value="Short stop, isoform N"/>
    <property type="match status" value="1"/>
</dbReference>
<dbReference type="SUPFAM" id="SSF75399">
    <property type="entry name" value="Plakin repeat"/>
    <property type="match status" value="23"/>
</dbReference>
<feature type="compositionally biased region" description="Basic and acidic residues" evidence="7">
    <location>
        <begin position="4041"/>
        <end position="4050"/>
    </location>
</feature>
<dbReference type="EMBL" id="VTPC01000800">
    <property type="protein sequence ID" value="KAF2904295.1"/>
    <property type="molecule type" value="Genomic_DNA"/>
</dbReference>
<feature type="region of interest" description="Disordered" evidence="7">
    <location>
        <begin position="6970"/>
        <end position="7229"/>
    </location>
</feature>
<dbReference type="Pfam" id="PF13499">
    <property type="entry name" value="EF-hand_7"/>
    <property type="match status" value="1"/>
</dbReference>
<dbReference type="PROSITE" id="PS50222">
    <property type="entry name" value="EF_HAND_2"/>
    <property type="match status" value="2"/>
</dbReference>
<dbReference type="GO" id="GO:0005509">
    <property type="term" value="F:calcium ion binding"/>
    <property type="evidence" value="ECO:0007669"/>
    <property type="project" value="InterPro"/>
</dbReference>
<dbReference type="Gene3D" id="3.30.920.20">
    <property type="entry name" value="Gas2-like domain"/>
    <property type="match status" value="1"/>
</dbReference>
<dbReference type="GO" id="GO:0005886">
    <property type="term" value="C:plasma membrane"/>
    <property type="evidence" value="ECO:0007669"/>
    <property type="project" value="UniProtKB-SubCell"/>
</dbReference>
<keyword evidence="11" id="KW-1185">Reference proteome</keyword>
<feature type="domain" description="EF-hand" evidence="8">
    <location>
        <begin position="6796"/>
        <end position="6831"/>
    </location>
</feature>
<dbReference type="FunFam" id="1.20.58.60:FF:000044">
    <property type="entry name" value="Short stop, isoform K"/>
    <property type="match status" value="1"/>
</dbReference>
<dbReference type="FunFam" id="1.20.58.60:FF:000042">
    <property type="entry name" value="Short stop, isoform N"/>
    <property type="match status" value="1"/>
</dbReference>
<feature type="region of interest" description="Disordered" evidence="7">
    <location>
        <begin position="1"/>
        <end position="31"/>
    </location>
</feature>
<dbReference type="SUPFAM" id="SSF46966">
    <property type="entry name" value="Spectrin repeat"/>
    <property type="match status" value="23"/>
</dbReference>
<gene>
    <name evidence="10" type="ORF">ILUMI_01882</name>
</gene>
<organism evidence="10 11">
    <name type="scientific">Ignelater luminosus</name>
    <name type="common">Cucubano</name>
    <name type="synonym">Pyrophorus luminosus</name>
    <dbReference type="NCBI Taxonomy" id="2038154"/>
    <lineage>
        <taxon>Eukaryota</taxon>
        <taxon>Metazoa</taxon>
        <taxon>Ecdysozoa</taxon>
        <taxon>Arthropoda</taxon>
        <taxon>Hexapoda</taxon>
        <taxon>Insecta</taxon>
        <taxon>Pterygota</taxon>
        <taxon>Neoptera</taxon>
        <taxon>Endopterygota</taxon>
        <taxon>Coleoptera</taxon>
        <taxon>Polyphaga</taxon>
        <taxon>Elateriformia</taxon>
        <taxon>Elateroidea</taxon>
        <taxon>Elateridae</taxon>
        <taxon>Agrypninae</taxon>
        <taxon>Pyrophorini</taxon>
        <taxon>Ignelater</taxon>
    </lineage>
</organism>
<keyword evidence="2" id="KW-0963">Cytoplasm</keyword>
<dbReference type="FunFam" id="1.20.58.60:FF:000040">
    <property type="entry name" value="Short stop, isoform N"/>
    <property type="match status" value="1"/>
</dbReference>
<feature type="coiled-coil region" evidence="6">
    <location>
        <begin position="4403"/>
        <end position="4457"/>
    </location>
</feature>
<dbReference type="PANTHER" id="PTHR23169:SF23">
    <property type="entry name" value="SHORT STOP, ISOFORM H"/>
    <property type="match status" value="1"/>
</dbReference>
<dbReference type="FunFam" id="1.20.58.60:FF:000001">
    <property type="entry name" value="Microtubule-actin cross-linking factor 1"/>
    <property type="match status" value="3"/>
</dbReference>
<evidence type="ECO:0000259" key="9">
    <source>
        <dbReference type="PROSITE" id="PS51460"/>
    </source>
</evidence>
<dbReference type="FunFam" id="1.20.58.60:FF:000101">
    <property type="entry name" value="Short stop, isoform K"/>
    <property type="match status" value="1"/>
</dbReference>
<dbReference type="InterPro" id="IPR011992">
    <property type="entry name" value="EF-hand-dom_pair"/>
</dbReference>
<feature type="coiled-coil region" evidence="6">
    <location>
        <begin position="4873"/>
        <end position="4900"/>
    </location>
</feature>
<dbReference type="SMART" id="SM00150">
    <property type="entry name" value="SPEC"/>
    <property type="match status" value="30"/>
</dbReference>
<feature type="compositionally biased region" description="Polar residues" evidence="7">
    <location>
        <begin position="7102"/>
        <end position="7112"/>
    </location>
</feature>
<dbReference type="GO" id="GO:0030056">
    <property type="term" value="C:hemidesmosome"/>
    <property type="evidence" value="ECO:0007669"/>
    <property type="project" value="TreeGrafter"/>
</dbReference>
<keyword evidence="6" id="KW-0175">Coiled coil</keyword>
<dbReference type="PANTHER" id="PTHR23169">
    <property type="entry name" value="ENVOPLAKIN"/>
    <property type="match status" value="1"/>
</dbReference>
<feature type="compositionally biased region" description="Polar residues" evidence="7">
    <location>
        <begin position="7008"/>
        <end position="7034"/>
    </location>
</feature>
<feature type="coiled-coil region" evidence="6">
    <location>
        <begin position="5311"/>
        <end position="5338"/>
    </location>
</feature>
<feature type="compositionally biased region" description="Polar residues" evidence="7">
    <location>
        <begin position="7178"/>
        <end position="7200"/>
    </location>
</feature>